<proteinExistence type="predicted"/>
<sequence length="318" mass="36578">MGPCATKTWWKEPNSESSWRLSKTALYLGLVLGLLSCPTISSLPAKRRIADAFVAEKFEKFGNDTFGYVKPGQYLLRGHMILRELYKLYGNAIQDKELLIADWGSNYGWFSSMLAYSFPKSHVLSFEGDVMVARSKGSALPFHKQYLKTRDIKNNQICVTLFSRKTFRALKDLNVIFDVQLVLSVMHWNVMWPEHNGTVASYTENICTWVSASRVTLIEWVTAQHCDKYGTCNRQEGIKIPKLSAVLSCCGFNYDFRRVPRPALNIDMRLRDMKRENRQLYFVQLKDQNPADFTTSVASLRKRQVRDRIGCSESHSTR</sequence>
<dbReference type="EMBL" id="HBIS01008340">
    <property type="protein sequence ID" value="CAE0613211.1"/>
    <property type="molecule type" value="Transcribed_RNA"/>
</dbReference>
<organism evidence="1">
    <name type="scientific">Picocystis salinarum</name>
    <dbReference type="NCBI Taxonomy" id="88271"/>
    <lineage>
        <taxon>Eukaryota</taxon>
        <taxon>Viridiplantae</taxon>
        <taxon>Chlorophyta</taxon>
        <taxon>Picocystophyceae</taxon>
        <taxon>Picocystales</taxon>
        <taxon>Picocystaceae</taxon>
        <taxon>Picocystis</taxon>
    </lineage>
</organism>
<reference evidence="1" key="1">
    <citation type="submission" date="2021-01" db="EMBL/GenBank/DDBJ databases">
        <authorList>
            <person name="Corre E."/>
            <person name="Pelletier E."/>
            <person name="Niang G."/>
            <person name="Scheremetjew M."/>
            <person name="Finn R."/>
            <person name="Kale V."/>
            <person name="Holt S."/>
            <person name="Cochrane G."/>
            <person name="Meng A."/>
            <person name="Brown T."/>
            <person name="Cohen L."/>
        </authorList>
    </citation>
    <scope>NUCLEOTIDE SEQUENCE</scope>
    <source>
        <strain evidence="1">CCMP1897</strain>
    </source>
</reference>
<accession>A0A7S3UFR8</accession>
<protein>
    <submittedName>
        <fullName evidence="1">Uncharacterized protein</fullName>
    </submittedName>
</protein>
<dbReference type="AlphaFoldDB" id="A0A7S3UFR8"/>
<gene>
    <name evidence="1" type="ORF">PSAL00342_LOCUS7110</name>
</gene>
<name>A0A7S3UFR8_9CHLO</name>
<evidence type="ECO:0000313" key="1">
    <source>
        <dbReference type="EMBL" id="CAE0613211.1"/>
    </source>
</evidence>